<dbReference type="InterPro" id="IPR019756">
    <property type="entry name" value="Pept_S26A_signal_pept_1_Ser-AS"/>
</dbReference>
<feature type="domain" description="Peptidase S26" evidence="11">
    <location>
        <begin position="100"/>
        <end position="186"/>
    </location>
</feature>
<proteinExistence type="predicted"/>
<evidence type="ECO:0000313" key="12">
    <source>
        <dbReference type="EMBL" id="SNQ61643.1"/>
    </source>
</evidence>
<dbReference type="InterPro" id="IPR036286">
    <property type="entry name" value="LexA/Signal_pep-like_sf"/>
</dbReference>
<dbReference type="GO" id="GO:0006465">
    <property type="term" value="P:signal peptide processing"/>
    <property type="evidence" value="ECO:0007669"/>
    <property type="project" value="InterPro"/>
</dbReference>
<dbReference type="InterPro" id="IPR019533">
    <property type="entry name" value="Peptidase_S26"/>
</dbReference>
<dbReference type="AlphaFoldDB" id="A0A284VR19"/>
<dbReference type="GO" id="GO:0004252">
    <property type="term" value="F:serine-type endopeptidase activity"/>
    <property type="evidence" value="ECO:0007669"/>
    <property type="project" value="InterPro"/>
</dbReference>
<keyword evidence="6" id="KW-0735">Signal-anchor</keyword>
<sequence length="278" mass="31989">MIMLTAVVTIMVTAINYTVRYVTWQFSTLGNPLYKFITFHIILFALVLAFFYDRRQGYRISIGILGSLAQQFQRRSHEGKVNATMIMYREHARKVRLRSLLLPIALVIFFVYILSAHLLYFAIITSGSMEPTFKKGDLVLMQDILIQPKPGDIIIFPDPEDSRIASQPLTITHRIESISTDGIKTKGDNNPYVDSWSVSREMILGKAIVLYKQPLVLKGFGQYFLQDFSGQPYNQEFLAISKTIQNVRSLGIMIFFICLALYLILSVRDARTWHFKNR</sequence>
<evidence type="ECO:0000256" key="7">
    <source>
        <dbReference type="ARBA" id="ARBA00022989"/>
    </source>
</evidence>
<dbReference type="GO" id="GO:0016020">
    <property type="term" value="C:membrane"/>
    <property type="evidence" value="ECO:0007669"/>
    <property type="project" value="InterPro"/>
</dbReference>
<name>A0A284VR19_9EURY</name>
<evidence type="ECO:0000256" key="10">
    <source>
        <dbReference type="SAM" id="Phobius"/>
    </source>
</evidence>
<dbReference type="EMBL" id="FZMP01000189">
    <property type="protein sequence ID" value="SNQ61643.1"/>
    <property type="molecule type" value="Genomic_DNA"/>
</dbReference>
<dbReference type="PRINTS" id="PR00728">
    <property type="entry name" value="SIGNALPTASE"/>
</dbReference>
<dbReference type="InterPro" id="IPR001733">
    <property type="entry name" value="Peptidase_S26B"/>
</dbReference>
<comment type="function">
    <text evidence="9">Catalytic component of the signal peptidase complex (SPC) which catalyzes the cleavage of N-terminal signal sequences from nascent proteins as they are translocated into the lumen of the endoplasmic reticulum. Specifically cleaves N-terminal signal peptides that contain a hydrophobic alpha-helix (h-region) shorter than 18-20 amino acids.</text>
</comment>
<dbReference type="SUPFAM" id="SSF51306">
    <property type="entry name" value="LexA/Signal peptidase"/>
    <property type="match status" value="1"/>
</dbReference>
<dbReference type="NCBIfam" id="TIGR02228">
    <property type="entry name" value="sigpep_I_arch"/>
    <property type="match status" value="1"/>
</dbReference>
<evidence type="ECO:0000256" key="1">
    <source>
        <dbReference type="ARBA" id="ARBA00004648"/>
    </source>
</evidence>
<keyword evidence="5" id="KW-0256">Endoplasmic reticulum</keyword>
<dbReference type="PROSITE" id="PS00501">
    <property type="entry name" value="SPASE_I_1"/>
    <property type="match status" value="1"/>
</dbReference>
<evidence type="ECO:0000256" key="9">
    <source>
        <dbReference type="ARBA" id="ARBA00045533"/>
    </source>
</evidence>
<keyword evidence="3 10" id="KW-0812">Transmembrane</keyword>
<dbReference type="Proteomes" id="UP000218615">
    <property type="component" value="Unassembled WGS sequence"/>
</dbReference>
<gene>
    <name evidence="12" type="ORF">MNV_430011</name>
</gene>
<evidence type="ECO:0000256" key="4">
    <source>
        <dbReference type="ARBA" id="ARBA00022801"/>
    </source>
</evidence>
<reference evidence="13" key="1">
    <citation type="submission" date="2017-06" db="EMBL/GenBank/DDBJ databases">
        <authorList>
            <person name="Cremers G."/>
        </authorList>
    </citation>
    <scope>NUCLEOTIDE SEQUENCE [LARGE SCALE GENOMIC DNA]</scope>
</reference>
<evidence type="ECO:0000256" key="8">
    <source>
        <dbReference type="ARBA" id="ARBA00023136"/>
    </source>
</evidence>
<dbReference type="RefSeq" id="WP_096206304.1">
    <property type="nucleotide sequence ID" value="NZ_FZMP01000189.1"/>
</dbReference>
<keyword evidence="2" id="KW-0645">Protease</keyword>
<organism evidence="12 13">
    <name type="scientific">Candidatus Methanoperedens nitratireducens</name>
    <dbReference type="NCBI Taxonomy" id="1392998"/>
    <lineage>
        <taxon>Archaea</taxon>
        <taxon>Methanobacteriati</taxon>
        <taxon>Methanobacteriota</taxon>
        <taxon>Stenosarchaea group</taxon>
        <taxon>Methanomicrobia</taxon>
        <taxon>Methanosarcinales</taxon>
        <taxon>ANME-2 cluster</taxon>
        <taxon>Candidatus Methanoperedentaceae</taxon>
        <taxon>Candidatus Methanoperedens</taxon>
    </lineage>
</organism>
<evidence type="ECO:0000256" key="2">
    <source>
        <dbReference type="ARBA" id="ARBA00022670"/>
    </source>
</evidence>
<feature type="transmembrane region" description="Helical" evidence="10">
    <location>
        <begin position="100"/>
        <end position="123"/>
    </location>
</feature>
<accession>A0A284VR19</accession>
<keyword evidence="7 10" id="KW-1133">Transmembrane helix</keyword>
<protein>
    <recommendedName>
        <fullName evidence="11">Peptidase S26 domain-containing protein</fullName>
    </recommendedName>
</protein>
<feature type="transmembrane region" description="Helical" evidence="10">
    <location>
        <begin position="250"/>
        <end position="268"/>
    </location>
</feature>
<feature type="transmembrane region" description="Helical" evidence="10">
    <location>
        <begin position="36"/>
        <end position="52"/>
    </location>
</feature>
<evidence type="ECO:0000256" key="6">
    <source>
        <dbReference type="ARBA" id="ARBA00022968"/>
    </source>
</evidence>
<evidence type="ECO:0000256" key="5">
    <source>
        <dbReference type="ARBA" id="ARBA00022824"/>
    </source>
</evidence>
<keyword evidence="4" id="KW-0378">Hydrolase</keyword>
<keyword evidence="13" id="KW-1185">Reference proteome</keyword>
<evidence type="ECO:0000313" key="13">
    <source>
        <dbReference type="Proteomes" id="UP000218615"/>
    </source>
</evidence>
<evidence type="ECO:0000256" key="3">
    <source>
        <dbReference type="ARBA" id="ARBA00022692"/>
    </source>
</evidence>
<dbReference type="OrthoDB" id="4822at2157"/>
<keyword evidence="8 10" id="KW-0472">Membrane</keyword>
<dbReference type="Pfam" id="PF10502">
    <property type="entry name" value="Peptidase_S26"/>
    <property type="match status" value="1"/>
</dbReference>
<comment type="subcellular location">
    <subcellularLocation>
        <location evidence="1">Endoplasmic reticulum membrane</location>
        <topology evidence="1">Single-pass type II membrane protein</topology>
    </subcellularLocation>
</comment>
<dbReference type="Gene3D" id="2.10.109.10">
    <property type="entry name" value="Umud Fragment, subunit A"/>
    <property type="match status" value="1"/>
</dbReference>
<dbReference type="CDD" id="cd06530">
    <property type="entry name" value="S26_SPase_I"/>
    <property type="match status" value="1"/>
</dbReference>
<evidence type="ECO:0000259" key="11">
    <source>
        <dbReference type="Pfam" id="PF10502"/>
    </source>
</evidence>